<feature type="compositionally biased region" description="Basic and acidic residues" evidence="1">
    <location>
        <begin position="493"/>
        <end position="522"/>
    </location>
</feature>
<dbReference type="PANTHER" id="PTHR28014">
    <property type="entry name" value="NEGATIVE REGULATOR OF RAS-CAMP PATHWAY"/>
    <property type="match status" value="1"/>
</dbReference>
<feature type="compositionally biased region" description="Polar residues" evidence="1">
    <location>
        <begin position="529"/>
        <end position="545"/>
    </location>
</feature>
<sequence length="791" mass="84721">MIAHFPSPVLSVAADVIQGLEGEDALYSLWALFTKCKESLKDGRRLENISWRLWYREIAAQQSLSSSSYNEKRCASPITPVSEHNDGSSSNSSLNSTSGCTDKIRPPAKDLLSPTLGDNTADGVPPHSWHGDVPMVSTPGRRLSTASAPFDRSGGHASVAVGRFIIDILPGKVQVPEYTRSTPTQMSRLHAPPLAQPRPVVSITLPGTPPASTAVFPRVIVVNPTPHPTPPATPSNARGPATQHSAQTATHLAPPPLASTLIPAPAPVTHVKPSVMSATRPGQSSQHTASPARDLRACGDDATLKPSDRRFFLQEAAESPDRDSLDGGSRPADVKSEDGHARSASSAASSNISSVGGKPTGCAPKRSAAKGQGRKSKETLRHAPVRPMASHRPQTQAHRERQAAQRKAANGDAKKTTFNIGSTSSNGSRNGNAGPPPVVHKEVPATRPQPQPEPQRAANGTVAPSRRPVAVSTSSDYSTETDDSEWASEDNSADEREREARKREELRLREAAEEAQRQRDMFAKAPRRSYSNLNRTQSGLLSQLLNPDPHMFPPTHPYSTRGVSSQDMTQLRRQAAPHNLPASKGSVAVPMAAAVVARVAPTNGATTATARPKGRPQSAELEEDSDSEDENPDNAIQVPHSLAQKKLAALADPNRRRNSDHGPPPSEAAVRPQIPSVATAPIALGHPYNLPAPAPPMTPRTTRRQMLATELSESLRRNLLWERQVSRNNLTRRGGGVLGSNLRPLTAMHSNSDSSRNGGSGSKSGNESDDRRKANVARNRSWADDYHYAGW</sequence>
<feature type="domain" description="DUF3295" evidence="3">
    <location>
        <begin position="681"/>
        <end position="725"/>
    </location>
</feature>
<protein>
    <recommendedName>
        <fullName evidence="6">Nitrogen regulatory protein areA GATA-like domain-containing protein</fullName>
    </recommendedName>
</protein>
<evidence type="ECO:0000259" key="2">
    <source>
        <dbReference type="Pfam" id="PF08550"/>
    </source>
</evidence>
<dbReference type="Pfam" id="PF08550">
    <property type="entry name" value="GATA_AreA"/>
    <property type="match status" value="1"/>
</dbReference>
<feature type="region of interest" description="Disordered" evidence="1">
    <location>
        <begin position="604"/>
        <end position="635"/>
    </location>
</feature>
<gene>
    <name evidence="4" type="ORF">IEO21_07165</name>
</gene>
<organism evidence="4 5">
    <name type="scientific">Rhodonia placenta</name>
    <dbReference type="NCBI Taxonomy" id="104341"/>
    <lineage>
        <taxon>Eukaryota</taxon>
        <taxon>Fungi</taxon>
        <taxon>Dikarya</taxon>
        <taxon>Basidiomycota</taxon>
        <taxon>Agaricomycotina</taxon>
        <taxon>Agaricomycetes</taxon>
        <taxon>Polyporales</taxon>
        <taxon>Adustoporiaceae</taxon>
        <taxon>Rhodonia</taxon>
    </lineage>
</organism>
<feature type="domain" description="Nitrogen regulatory protein areA GATA-like" evidence="2">
    <location>
        <begin position="29"/>
        <end position="56"/>
    </location>
</feature>
<feature type="compositionally biased region" description="Basic and acidic residues" evidence="1">
    <location>
        <begin position="332"/>
        <end position="341"/>
    </location>
</feature>
<dbReference type="Proteomes" id="UP000639403">
    <property type="component" value="Unassembled WGS sequence"/>
</dbReference>
<feature type="compositionally biased region" description="Polar residues" evidence="1">
    <location>
        <begin position="557"/>
        <end position="572"/>
    </location>
</feature>
<comment type="caution">
    <text evidence="4">The sequence shown here is derived from an EMBL/GenBank/DDBJ whole genome shotgun (WGS) entry which is preliminary data.</text>
</comment>
<feature type="compositionally biased region" description="Low complexity" evidence="1">
    <location>
        <begin position="419"/>
        <end position="433"/>
    </location>
</feature>
<feature type="region of interest" description="Disordered" evidence="1">
    <location>
        <begin position="731"/>
        <end position="791"/>
    </location>
</feature>
<feature type="compositionally biased region" description="Basic and acidic residues" evidence="1">
    <location>
        <begin position="781"/>
        <end position="791"/>
    </location>
</feature>
<dbReference type="InterPro" id="IPR053043">
    <property type="entry name" value="Ras-cAMP_regulatory"/>
</dbReference>
<reference evidence="4" key="2">
    <citation type="journal article" name="Front. Microbiol.">
        <title>Degradative Capacity of Two Strains of Rhodonia placenta: From Phenotype to Genotype.</title>
        <authorList>
            <person name="Kolle M."/>
            <person name="Horta M.A.C."/>
            <person name="Nowrousian M."/>
            <person name="Ohm R.A."/>
            <person name="Benz J.P."/>
            <person name="Pilgard A."/>
        </authorList>
    </citation>
    <scope>NUCLEOTIDE SEQUENCE</scope>
    <source>
        <strain evidence="4">FPRL280</strain>
    </source>
</reference>
<dbReference type="GO" id="GO:0031930">
    <property type="term" value="P:mitochondria-nucleus signaling pathway"/>
    <property type="evidence" value="ECO:0007669"/>
    <property type="project" value="TreeGrafter"/>
</dbReference>
<evidence type="ECO:0000259" key="3">
    <source>
        <dbReference type="Pfam" id="PF11702"/>
    </source>
</evidence>
<feature type="region of interest" description="Disordered" evidence="1">
    <location>
        <begin position="223"/>
        <end position="248"/>
    </location>
</feature>
<feature type="region of interest" description="Disordered" evidence="1">
    <location>
        <begin position="652"/>
        <end position="672"/>
    </location>
</feature>
<dbReference type="GO" id="GO:0005737">
    <property type="term" value="C:cytoplasm"/>
    <property type="evidence" value="ECO:0007669"/>
    <property type="project" value="TreeGrafter"/>
</dbReference>
<feature type="compositionally biased region" description="Low complexity" evidence="1">
    <location>
        <begin position="87"/>
        <end position="98"/>
    </location>
</feature>
<dbReference type="AlphaFoldDB" id="A0A8H7U0F0"/>
<evidence type="ECO:0000256" key="1">
    <source>
        <dbReference type="SAM" id="MobiDB-lite"/>
    </source>
</evidence>
<feature type="region of interest" description="Disordered" evidence="1">
    <location>
        <begin position="274"/>
        <end position="303"/>
    </location>
</feature>
<dbReference type="GO" id="GO:0006808">
    <property type="term" value="P:regulation of nitrogen utilization"/>
    <property type="evidence" value="ECO:0007669"/>
    <property type="project" value="TreeGrafter"/>
</dbReference>
<dbReference type="InterPro" id="IPR021711">
    <property type="entry name" value="DUF3295"/>
</dbReference>
<evidence type="ECO:0008006" key="6">
    <source>
        <dbReference type="Google" id="ProtNLM"/>
    </source>
</evidence>
<dbReference type="InterPro" id="IPR013860">
    <property type="entry name" value="AreA_GATA"/>
</dbReference>
<feature type="compositionally biased region" description="Basic and acidic residues" evidence="1">
    <location>
        <begin position="293"/>
        <end position="303"/>
    </location>
</feature>
<evidence type="ECO:0000313" key="5">
    <source>
        <dbReference type="Proteomes" id="UP000639403"/>
    </source>
</evidence>
<feature type="compositionally biased region" description="Low complexity" evidence="1">
    <location>
        <begin position="342"/>
        <end position="354"/>
    </location>
</feature>
<feature type="compositionally biased region" description="Acidic residues" evidence="1">
    <location>
        <begin position="620"/>
        <end position="632"/>
    </location>
</feature>
<feature type="compositionally biased region" description="Acidic residues" evidence="1">
    <location>
        <begin position="479"/>
        <end position="492"/>
    </location>
</feature>
<feature type="region of interest" description="Disordered" evidence="1">
    <location>
        <begin position="315"/>
        <end position="583"/>
    </location>
</feature>
<proteinExistence type="predicted"/>
<accession>A0A8H7U0F0</accession>
<dbReference type="PANTHER" id="PTHR28014:SF1">
    <property type="entry name" value="NEGATIVE REGULATOR OF RAS-CAMP PATHWAY"/>
    <property type="match status" value="1"/>
</dbReference>
<feature type="compositionally biased region" description="Polar residues" evidence="1">
    <location>
        <begin position="276"/>
        <end position="289"/>
    </location>
</feature>
<dbReference type="EMBL" id="JADOXO010000190">
    <property type="protein sequence ID" value="KAF9810010.1"/>
    <property type="molecule type" value="Genomic_DNA"/>
</dbReference>
<feature type="region of interest" description="Disordered" evidence="1">
    <location>
        <begin position="69"/>
        <end position="144"/>
    </location>
</feature>
<dbReference type="GO" id="GO:0000122">
    <property type="term" value="P:negative regulation of transcription by RNA polymerase II"/>
    <property type="evidence" value="ECO:0007669"/>
    <property type="project" value="TreeGrafter"/>
</dbReference>
<dbReference type="Pfam" id="PF11702">
    <property type="entry name" value="DUF3295"/>
    <property type="match status" value="1"/>
</dbReference>
<reference evidence="4" key="1">
    <citation type="submission" date="2020-11" db="EMBL/GenBank/DDBJ databases">
        <authorList>
            <person name="Koelle M."/>
            <person name="Horta M.A.C."/>
            <person name="Nowrousian M."/>
            <person name="Ohm R.A."/>
            <person name="Benz P."/>
            <person name="Pilgard A."/>
        </authorList>
    </citation>
    <scope>NUCLEOTIDE SEQUENCE</scope>
    <source>
        <strain evidence="4">FPRL280</strain>
    </source>
</reference>
<name>A0A8H7U0F0_9APHY</name>
<evidence type="ECO:0000313" key="4">
    <source>
        <dbReference type="EMBL" id="KAF9810010.1"/>
    </source>
</evidence>